<accession>A0ABP8CU05</accession>
<dbReference type="SUPFAM" id="SSF51126">
    <property type="entry name" value="Pectin lyase-like"/>
    <property type="match status" value="1"/>
</dbReference>
<evidence type="ECO:0000256" key="1">
    <source>
        <dbReference type="SAM" id="SignalP"/>
    </source>
</evidence>
<dbReference type="SMART" id="SM00710">
    <property type="entry name" value="PbH1"/>
    <property type="match status" value="6"/>
</dbReference>
<proteinExistence type="predicted"/>
<dbReference type="InterPro" id="IPR012334">
    <property type="entry name" value="Pectin_lyas_fold"/>
</dbReference>
<comment type="caution">
    <text evidence="2">The sequence shown here is derived from an EMBL/GenBank/DDBJ whole genome shotgun (WGS) entry which is preliminary data.</text>
</comment>
<dbReference type="Proteomes" id="UP001501682">
    <property type="component" value="Unassembled WGS sequence"/>
</dbReference>
<dbReference type="Gene3D" id="2.160.20.10">
    <property type="entry name" value="Single-stranded right-handed beta-helix, Pectin lyase-like"/>
    <property type="match status" value="1"/>
</dbReference>
<feature type="signal peptide" evidence="1">
    <location>
        <begin position="1"/>
        <end position="18"/>
    </location>
</feature>
<name>A0ABP8CU05_9FLAO</name>
<dbReference type="InterPro" id="IPR011050">
    <property type="entry name" value="Pectin_lyase_fold/virulence"/>
</dbReference>
<dbReference type="RefSeq" id="WP_344713824.1">
    <property type="nucleotide sequence ID" value="NZ_BAABCB010000016.1"/>
</dbReference>
<protein>
    <recommendedName>
        <fullName evidence="4">Right handed beta helix domain-containing protein</fullName>
    </recommendedName>
</protein>
<sequence>MKYSISLLLIFISAISFAQKEFHVFPVNGSTTVGTPNGNGSIERPWDLQTALSQSSKNVNGGDVIWIHEGIYTGRYRSALESTKTNKKITVSAFKNDKVILNGNTEGKVNYVLQVNGSHVIYKNFEVTYLGDFSRLDSDTDFKAAVGINHQKGEDCMFQNLMIHNIPGSGIGSWKATGGTVIENCMIYNNGYQGKRGHGVGIYIQNQSDNIRQINNNIIFNNYYKGIEVWSATSGSKLEFVKYVNVTNNIIFNNGSPAGKHVDNVIIASKDAEGINVAKHINVLNNVLYHNVDFNDSKNYGYGTSLALGFNANAPVEDVSVQNNIIIGKNNALNILHTKSLVFKNNIIYTGYIHFNSSVLLALNNSGLQMDNNSYYTRSLKGFRILKQQDYNIKAWQNEFKIESKSELKQLKDFKTTPVIKVYKLNNDETEFNVAILNKNGTAVQVNFNEFEIEEGSTFKIYDIENRTVVITSGEISKDLKIEFPLALVSFEKPLHNNIATKSANNFGVFRIEFEQPKKESLFKRLFGWLF</sequence>
<evidence type="ECO:0008006" key="4">
    <source>
        <dbReference type="Google" id="ProtNLM"/>
    </source>
</evidence>
<evidence type="ECO:0000313" key="3">
    <source>
        <dbReference type="Proteomes" id="UP001501682"/>
    </source>
</evidence>
<keyword evidence="3" id="KW-1185">Reference proteome</keyword>
<feature type="chain" id="PRO_5046534775" description="Right handed beta helix domain-containing protein" evidence="1">
    <location>
        <begin position="19"/>
        <end position="531"/>
    </location>
</feature>
<dbReference type="InterPro" id="IPR006626">
    <property type="entry name" value="PbH1"/>
</dbReference>
<dbReference type="EMBL" id="BAABCB010000016">
    <property type="protein sequence ID" value="GAA4243000.1"/>
    <property type="molecule type" value="Genomic_DNA"/>
</dbReference>
<keyword evidence="1" id="KW-0732">Signal</keyword>
<evidence type="ECO:0000313" key="2">
    <source>
        <dbReference type="EMBL" id="GAA4243000.1"/>
    </source>
</evidence>
<organism evidence="2 3">
    <name type="scientific">Winogradskyella damuponensis</name>
    <dbReference type="NCBI Taxonomy" id="943939"/>
    <lineage>
        <taxon>Bacteria</taxon>
        <taxon>Pseudomonadati</taxon>
        <taxon>Bacteroidota</taxon>
        <taxon>Flavobacteriia</taxon>
        <taxon>Flavobacteriales</taxon>
        <taxon>Flavobacteriaceae</taxon>
        <taxon>Winogradskyella</taxon>
    </lineage>
</organism>
<gene>
    <name evidence="2" type="ORF">GCM10022292_15960</name>
</gene>
<reference evidence="3" key="1">
    <citation type="journal article" date="2019" name="Int. J. Syst. Evol. Microbiol.">
        <title>The Global Catalogue of Microorganisms (GCM) 10K type strain sequencing project: providing services to taxonomists for standard genome sequencing and annotation.</title>
        <authorList>
            <consortium name="The Broad Institute Genomics Platform"/>
            <consortium name="The Broad Institute Genome Sequencing Center for Infectious Disease"/>
            <person name="Wu L."/>
            <person name="Ma J."/>
        </authorList>
    </citation>
    <scope>NUCLEOTIDE SEQUENCE [LARGE SCALE GENOMIC DNA]</scope>
    <source>
        <strain evidence="3">JCM 17633</strain>
    </source>
</reference>